<name>A0A942TBF2_9BACI</name>
<comment type="caution">
    <text evidence="1">The sequence shown here is derived from an EMBL/GenBank/DDBJ whole genome shotgun (WGS) entry which is preliminary data.</text>
</comment>
<evidence type="ECO:0000313" key="2">
    <source>
        <dbReference type="Proteomes" id="UP000681414"/>
    </source>
</evidence>
<sequence length="52" mass="6070">MKVVNPFYKTKVWIRKRGLEGRSGTSKADIRKTFKVGTGTIYRLLEREGIKR</sequence>
<accession>A0A942TBF2</accession>
<reference evidence="1 2" key="1">
    <citation type="submission" date="2021-05" db="EMBL/GenBank/DDBJ databases">
        <title>Novel Bacillus species.</title>
        <authorList>
            <person name="Liu G."/>
        </authorList>
    </citation>
    <scope>NUCLEOTIDE SEQUENCE [LARGE SCALE GENOMIC DNA]</scope>
    <source>
        <strain evidence="2">FJAT-49780</strain>
    </source>
</reference>
<protein>
    <submittedName>
        <fullName evidence="1">Uncharacterized protein</fullName>
    </submittedName>
</protein>
<dbReference type="Proteomes" id="UP000681414">
    <property type="component" value="Unassembled WGS sequence"/>
</dbReference>
<dbReference type="RefSeq" id="WP_213123834.1">
    <property type="nucleotide sequence ID" value="NZ_JAGYPG010000001.1"/>
</dbReference>
<organism evidence="1 2">
    <name type="scientific">Lederbergia citri</name>
    <dbReference type="NCBI Taxonomy" id="2833580"/>
    <lineage>
        <taxon>Bacteria</taxon>
        <taxon>Bacillati</taxon>
        <taxon>Bacillota</taxon>
        <taxon>Bacilli</taxon>
        <taxon>Bacillales</taxon>
        <taxon>Bacillaceae</taxon>
        <taxon>Lederbergia</taxon>
    </lineage>
</organism>
<keyword evidence="2" id="KW-1185">Reference proteome</keyword>
<gene>
    <name evidence="1" type="ORF">KHA97_06230</name>
</gene>
<dbReference type="EMBL" id="JAGYPG010000001">
    <property type="protein sequence ID" value="MBS4194670.1"/>
    <property type="molecule type" value="Genomic_DNA"/>
</dbReference>
<dbReference type="AlphaFoldDB" id="A0A942TBF2"/>
<proteinExistence type="predicted"/>
<evidence type="ECO:0000313" key="1">
    <source>
        <dbReference type="EMBL" id="MBS4194670.1"/>
    </source>
</evidence>